<feature type="compositionally biased region" description="Basic and acidic residues" evidence="9">
    <location>
        <begin position="112"/>
        <end position="122"/>
    </location>
</feature>
<dbReference type="GO" id="GO:0000977">
    <property type="term" value="F:RNA polymerase II transcription regulatory region sequence-specific DNA binding"/>
    <property type="evidence" value="ECO:0007669"/>
    <property type="project" value="TreeGrafter"/>
</dbReference>
<dbReference type="PANTHER" id="PTHR24381:SF393">
    <property type="entry name" value="CHROMATIN-LINKED ADAPTOR FOR MSL PROTEINS, ISOFORM B"/>
    <property type="match status" value="1"/>
</dbReference>
<dbReference type="GeneID" id="125760678"/>
<evidence type="ECO:0000256" key="5">
    <source>
        <dbReference type="ARBA" id="ARBA00022833"/>
    </source>
</evidence>
<dbReference type="GO" id="GO:0005634">
    <property type="term" value="C:nucleus"/>
    <property type="evidence" value="ECO:0007669"/>
    <property type="project" value="UniProtKB-SubCell"/>
</dbReference>
<feature type="binding site" evidence="8">
    <location>
        <position position="13"/>
    </location>
    <ligand>
        <name>Zn(2+)</name>
        <dbReference type="ChEBI" id="CHEBI:29105"/>
    </ligand>
</feature>
<dbReference type="FunFam" id="3.30.160.60:FF:000870">
    <property type="entry name" value="zinc finger protein 197 isoform X1"/>
    <property type="match status" value="1"/>
</dbReference>
<feature type="domain" description="ZAD" evidence="11">
    <location>
        <begin position="8"/>
        <end position="77"/>
    </location>
</feature>
<dbReference type="SMART" id="SM00355">
    <property type="entry name" value="ZnF_C2H2"/>
    <property type="match status" value="6"/>
</dbReference>
<dbReference type="VEuPathDB" id="VectorBase:AFUN004391"/>
<dbReference type="SMART" id="SM00868">
    <property type="entry name" value="zf-AD"/>
    <property type="match status" value="1"/>
</dbReference>
<evidence type="ECO:0000256" key="1">
    <source>
        <dbReference type="ARBA" id="ARBA00004123"/>
    </source>
</evidence>
<keyword evidence="5 8" id="KW-0862">Zinc</keyword>
<dbReference type="SUPFAM" id="SSF57716">
    <property type="entry name" value="Glucocorticoid receptor-like (DNA-binding domain)"/>
    <property type="match status" value="1"/>
</dbReference>
<feature type="binding site" evidence="8">
    <location>
        <position position="10"/>
    </location>
    <ligand>
        <name>Zn(2+)</name>
        <dbReference type="ChEBI" id="CHEBI:29105"/>
    </ligand>
</feature>
<feature type="compositionally biased region" description="Acidic residues" evidence="9">
    <location>
        <begin position="576"/>
        <end position="587"/>
    </location>
</feature>
<protein>
    <recommendedName>
        <fullName evidence="13">Protein krueppel</fullName>
    </recommendedName>
</protein>
<feature type="compositionally biased region" description="Basic and acidic residues" evidence="9">
    <location>
        <begin position="588"/>
        <end position="605"/>
    </location>
</feature>
<keyword evidence="3" id="KW-0677">Repeat</keyword>
<dbReference type="Pfam" id="PF07776">
    <property type="entry name" value="zf-AD"/>
    <property type="match status" value="1"/>
</dbReference>
<dbReference type="OrthoDB" id="1405595at2759"/>
<dbReference type="GO" id="GO:0008270">
    <property type="term" value="F:zinc ion binding"/>
    <property type="evidence" value="ECO:0007669"/>
    <property type="project" value="UniProtKB-UniRule"/>
</dbReference>
<feature type="domain" description="C2H2-type" evidence="10">
    <location>
        <begin position="484"/>
        <end position="511"/>
    </location>
</feature>
<evidence type="ECO:0000313" key="12">
    <source>
        <dbReference type="EnsemblMetazoa" id="AFUN004391-PA"/>
    </source>
</evidence>
<name>A0A182RDW9_ANOFN</name>
<evidence type="ECO:0000256" key="3">
    <source>
        <dbReference type="ARBA" id="ARBA00022737"/>
    </source>
</evidence>
<feature type="region of interest" description="Disordered" evidence="9">
    <location>
        <begin position="573"/>
        <end position="605"/>
    </location>
</feature>
<dbReference type="VEuPathDB" id="VectorBase:AFUN2_013347"/>
<dbReference type="InterPro" id="IPR012934">
    <property type="entry name" value="Znf_AD"/>
</dbReference>
<dbReference type="PANTHER" id="PTHR24381">
    <property type="entry name" value="ZINC FINGER PROTEIN"/>
    <property type="match status" value="1"/>
</dbReference>
<dbReference type="PROSITE" id="PS51915">
    <property type="entry name" value="ZAD"/>
    <property type="match status" value="1"/>
</dbReference>
<proteinExistence type="predicted"/>
<organism evidence="12">
    <name type="scientific">Anopheles funestus</name>
    <name type="common">African malaria mosquito</name>
    <dbReference type="NCBI Taxonomy" id="62324"/>
    <lineage>
        <taxon>Eukaryota</taxon>
        <taxon>Metazoa</taxon>
        <taxon>Ecdysozoa</taxon>
        <taxon>Arthropoda</taxon>
        <taxon>Hexapoda</taxon>
        <taxon>Insecta</taxon>
        <taxon>Pterygota</taxon>
        <taxon>Neoptera</taxon>
        <taxon>Endopterygota</taxon>
        <taxon>Diptera</taxon>
        <taxon>Nematocera</taxon>
        <taxon>Culicoidea</taxon>
        <taxon>Culicidae</taxon>
        <taxon>Anophelinae</taxon>
        <taxon>Anopheles</taxon>
    </lineage>
</organism>
<feature type="domain" description="C2H2-type" evidence="10">
    <location>
        <begin position="428"/>
        <end position="456"/>
    </location>
</feature>
<accession>A0A182RDW9</accession>
<dbReference type="InterPro" id="IPR036236">
    <property type="entry name" value="Znf_C2H2_sf"/>
</dbReference>
<sequence>MEGIPHTRECRLCMSYRSVKPLNAEMVRKIGACFGIHINLSDSTLPRAICRRCTNKVKNVQKYRDFYLAVQAKLFIRRSNNFLRIDRQPLVQVILSQHETPRYIHPTKRPRRENEKRARSKTDTSSSDGGNVRSHKESVSLKRACSTVKQTDPQIGTTRHVTHSPRSLSCDRPSVEPSVPRQLATSPSPVTDRRPSTEVALTVAATRHNATSLDVKSDQSYEPPEREEIEVIDQTQVSLSEDNRPASAASENLELEVLETDIQSQGETESLEELTNLQEEQNVATKETIELIAADTTHQNTFEVPEDLGSDDKDVNYPVHATNTLEDFETAESMEGTNNAGDPKPIRQVQETRRRRRTKISGRELYKSLLTECNVCGKKIERNRLEGHMNRHSGRRPYGCPVEGCTSRFHCKHACRLHVRCRHGSETFACGTCGKEYKARRDLLGHIRETHVEPKFSCDICGKMFTTRSRLKQHRFYHTGERNFPCHVCAMRFFSNFQLKVHMRTHTKSFPYVCSVCNKSFRYRHMAKEHIVKDHGIDTTLQKDWVIQYPEPDPEEVEVVNTEKNIVRYNIQRLEESDEDDEFGESNEDMKIDQPEQHQELIDVE</sequence>
<feature type="compositionally biased region" description="Polar residues" evidence="9">
    <location>
        <begin position="147"/>
        <end position="167"/>
    </location>
</feature>
<evidence type="ECO:0000256" key="9">
    <source>
        <dbReference type="SAM" id="MobiDB-lite"/>
    </source>
</evidence>
<feature type="region of interest" description="Disordered" evidence="9">
    <location>
        <begin position="101"/>
        <end position="196"/>
    </location>
</feature>
<dbReference type="EnsemblMetazoa" id="AFUN004391-RA">
    <property type="protein sequence ID" value="AFUN004391-PA"/>
    <property type="gene ID" value="AFUN004391"/>
</dbReference>
<dbReference type="PROSITE" id="PS00028">
    <property type="entry name" value="ZINC_FINGER_C2H2_1"/>
    <property type="match status" value="4"/>
</dbReference>
<dbReference type="PROSITE" id="PS50157">
    <property type="entry name" value="ZINC_FINGER_C2H2_2"/>
    <property type="match status" value="4"/>
</dbReference>
<reference evidence="12" key="1">
    <citation type="submission" date="2020-05" db="UniProtKB">
        <authorList>
            <consortium name="EnsemblMetazoa"/>
        </authorList>
    </citation>
    <scope>IDENTIFICATION</scope>
    <source>
        <strain evidence="12">FUMOZ</strain>
    </source>
</reference>
<evidence type="ECO:0000259" key="11">
    <source>
        <dbReference type="PROSITE" id="PS51915"/>
    </source>
</evidence>
<dbReference type="Pfam" id="PF00096">
    <property type="entry name" value="zf-C2H2"/>
    <property type="match status" value="2"/>
</dbReference>
<feature type="domain" description="C2H2-type" evidence="10">
    <location>
        <begin position="456"/>
        <end position="483"/>
    </location>
</feature>
<dbReference type="GO" id="GO:0000981">
    <property type="term" value="F:DNA-binding transcription factor activity, RNA polymerase II-specific"/>
    <property type="evidence" value="ECO:0007669"/>
    <property type="project" value="TreeGrafter"/>
</dbReference>
<evidence type="ECO:0008006" key="13">
    <source>
        <dbReference type="Google" id="ProtNLM"/>
    </source>
</evidence>
<dbReference type="AlphaFoldDB" id="A0A182RDW9"/>
<dbReference type="SUPFAM" id="SSF57667">
    <property type="entry name" value="beta-beta-alpha zinc fingers"/>
    <property type="match status" value="3"/>
</dbReference>
<comment type="subcellular location">
    <subcellularLocation>
        <location evidence="1">Nucleus</location>
    </subcellularLocation>
</comment>
<evidence type="ECO:0000256" key="8">
    <source>
        <dbReference type="PROSITE-ProRule" id="PRU01263"/>
    </source>
</evidence>
<evidence type="ECO:0000259" key="10">
    <source>
        <dbReference type="PROSITE" id="PS50157"/>
    </source>
</evidence>
<evidence type="ECO:0000256" key="2">
    <source>
        <dbReference type="ARBA" id="ARBA00022723"/>
    </source>
</evidence>
<evidence type="ECO:0000256" key="7">
    <source>
        <dbReference type="PROSITE-ProRule" id="PRU00042"/>
    </source>
</evidence>
<feature type="domain" description="C2H2-type" evidence="10">
    <location>
        <begin position="512"/>
        <end position="540"/>
    </location>
</feature>
<evidence type="ECO:0000256" key="4">
    <source>
        <dbReference type="ARBA" id="ARBA00022771"/>
    </source>
</evidence>
<dbReference type="Gene3D" id="3.30.160.60">
    <property type="entry name" value="Classic Zinc Finger"/>
    <property type="match status" value="3"/>
</dbReference>
<keyword evidence="2 8" id="KW-0479">Metal-binding</keyword>
<keyword evidence="6" id="KW-0539">Nucleus</keyword>
<evidence type="ECO:0000256" key="6">
    <source>
        <dbReference type="ARBA" id="ARBA00023242"/>
    </source>
</evidence>
<feature type="binding site" evidence="8">
    <location>
        <position position="53"/>
    </location>
    <ligand>
        <name>Zn(2+)</name>
        <dbReference type="ChEBI" id="CHEBI:29105"/>
    </ligand>
</feature>
<dbReference type="STRING" id="62324.A0A182RDW9"/>
<feature type="binding site" evidence="8">
    <location>
        <position position="50"/>
    </location>
    <ligand>
        <name>Zn(2+)</name>
        <dbReference type="ChEBI" id="CHEBI:29105"/>
    </ligand>
</feature>
<dbReference type="InterPro" id="IPR013087">
    <property type="entry name" value="Znf_C2H2_type"/>
</dbReference>
<keyword evidence="4 7" id="KW-0863">Zinc-finger</keyword>
<dbReference type="Gene3D" id="3.40.1800.20">
    <property type="match status" value="1"/>
</dbReference>
<dbReference type="RefSeq" id="XP_049277001.1">
    <property type="nucleotide sequence ID" value="XM_049421044.1"/>
</dbReference>
<dbReference type="KEGG" id="afun:125760678"/>
<feature type="region of interest" description="Disordered" evidence="9">
    <location>
        <begin position="334"/>
        <end position="357"/>
    </location>
</feature>